<feature type="region of interest" description="Disordered" evidence="2">
    <location>
        <begin position="9"/>
        <end position="28"/>
    </location>
</feature>
<evidence type="ECO:0000256" key="1">
    <source>
        <dbReference type="RuleBase" id="RU361133"/>
    </source>
</evidence>
<dbReference type="InterPro" id="IPR001192">
    <property type="entry name" value="PI-PLC_fam"/>
</dbReference>
<feature type="compositionally biased region" description="Basic and acidic residues" evidence="2">
    <location>
        <begin position="621"/>
        <end position="630"/>
    </location>
</feature>
<dbReference type="PANTHER" id="PTHR10336:SF169">
    <property type="entry name" value="PHOSPHOINOSITIDE PHOSPHOLIPASE C"/>
    <property type="match status" value="1"/>
</dbReference>
<dbReference type="InterPro" id="IPR017946">
    <property type="entry name" value="PLC-like_Pdiesterase_TIM-brl"/>
</dbReference>
<feature type="compositionally biased region" description="Basic and acidic residues" evidence="2">
    <location>
        <begin position="638"/>
        <end position="656"/>
    </location>
</feature>
<keyword evidence="1" id="KW-0378">Hydrolase</keyword>
<reference evidence="4" key="1">
    <citation type="submission" date="2016-06" db="EMBL/GenBank/DDBJ databases">
        <title>Draft Genome sequence of the fungus Inonotus baumii.</title>
        <authorList>
            <person name="Zhu H."/>
            <person name="Lin W."/>
        </authorList>
    </citation>
    <scope>NUCLEOTIDE SEQUENCE</scope>
    <source>
        <strain evidence="4">821</strain>
    </source>
</reference>
<evidence type="ECO:0000313" key="5">
    <source>
        <dbReference type="Proteomes" id="UP000757232"/>
    </source>
</evidence>
<dbReference type="Gene3D" id="2.60.40.150">
    <property type="entry name" value="C2 domain"/>
    <property type="match status" value="1"/>
</dbReference>
<organism evidence="4 5">
    <name type="scientific">Sanghuangporus baumii</name>
    <name type="common">Phellinus baumii</name>
    <dbReference type="NCBI Taxonomy" id="108892"/>
    <lineage>
        <taxon>Eukaryota</taxon>
        <taxon>Fungi</taxon>
        <taxon>Dikarya</taxon>
        <taxon>Basidiomycota</taxon>
        <taxon>Agaricomycotina</taxon>
        <taxon>Agaricomycetes</taxon>
        <taxon>Hymenochaetales</taxon>
        <taxon>Hymenochaetaceae</taxon>
        <taxon>Sanghuangporus</taxon>
    </lineage>
</organism>
<dbReference type="Pfam" id="PF00387">
    <property type="entry name" value="PI-PLC-Y"/>
    <property type="match status" value="1"/>
</dbReference>
<feature type="compositionally biased region" description="Basic and acidic residues" evidence="2">
    <location>
        <begin position="252"/>
        <end position="262"/>
    </location>
</feature>
<evidence type="ECO:0000256" key="2">
    <source>
        <dbReference type="SAM" id="MobiDB-lite"/>
    </source>
</evidence>
<dbReference type="Gene3D" id="3.20.20.190">
    <property type="entry name" value="Phosphatidylinositol (PI) phosphodiesterase"/>
    <property type="match status" value="1"/>
</dbReference>
<accession>A0A9Q5I1P1</accession>
<feature type="region of interest" description="Disordered" evidence="2">
    <location>
        <begin position="621"/>
        <end position="657"/>
    </location>
</feature>
<dbReference type="PANTHER" id="PTHR10336">
    <property type="entry name" value="PHOSPHOINOSITIDE-SPECIFIC PHOSPHOLIPASE C FAMILY PROTEIN"/>
    <property type="match status" value="1"/>
</dbReference>
<dbReference type="SMART" id="SM00149">
    <property type="entry name" value="PLCYc"/>
    <property type="match status" value="1"/>
</dbReference>
<evidence type="ECO:0000259" key="3">
    <source>
        <dbReference type="PROSITE" id="PS50008"/>
    </source>
</evidence>
<dbReference type="SUPFAM" id="SSF51695">
    <property type="entry name" value="PLC-like phosphodiesterases"/>
    <property type="match status" value="1"/>
</dbReference>
<dbReference type="Proteomes" id="UP000757232">
    <property type="component" value="Unassembled WGS sequence"/>
</dbReference>
<keyword evidence="1" id="KW-0442">Lipid degradation</keyword>
<dbReference type="GO" id="GO:0051209">
    <property type="term" value="P:release of sequestered calcium ion into cytosol"/>
    <property type="evidence" value="ECO:0007669"/>
    <property type="project" value="TreeGrafter"/>
</dbReference>
<dbReference type="SMART" id="SM00148">
    <property type="entry name" value="PLCXc"/>
    <property type="match status" value="1"/>
</dbReference>
<dbReference type="InterPro" id="IPR035892">
    <property type="entry name" value="C2_domain_sf"/>
</dbReference>
<dbReference type="SUPFAM" id="SSF49562">
    <property type="entry name" value="C2 domain (Calcium/lipid-binding domain, CaLB)"/>
    <property type="match status" value="1"/>
</dbReference>
<dbReference type="PROSITE" id="PS50008">
    <property type="entry name" value="PIPLC_Y_DOMAIN"/>
    <property type="match status" value="1"/>
</dbReference>
<dbReference type="PRINTS" id="PR00390">
    <property type="entry name" value="PHPHLIPASEC"/>
</dbReference>
<name>A0A9Q5I1P1_SANBA</name>
<dbReference type="Pfam" id="PF00388">
    <property type="entry name" value="PI-PLC-X"/>
    <property type="match status" value="1"/>
</dbReference>
<keyword evidence="1" id="KW-0443">Lipid metabolism</keyword>
<dbReference type="OrthoDB" id="269822at2759"/>
<dbReference type="GO" id="GO:0016042">
    <property type="term" value="P:lipid catabolic process"/>
    <property type="evidence" value="ECO:0007669"/>
    <property type="project" value="UniProtKB-KW"/>
</dbReference>
<sequence length="813" mass="91606">MLDKLISKLSLSDTPSDGQHGGNKEHPHHRFETELNLFPERAEQTPQVSSEVSYFLSMRGEDATEVLKKPLLYVPEYDDSLPLVDYFVSTSHNTYLLGDQLWGKSSASAYTHVLTNGAHCVEIDVWPSEKSTQGPIVTHGWTLTSDILFRDVCLAIKEGLEKKEDDWPVFVSLECHVEPEGQSELVTIMKETWGETLVSGHVEGYDKDDGSQRHVSPRELKNRIVMMIEHYPVKEKSEGDNVDSDTSSSSDSSKDSDSDSQKTKTKTKISDELAALGIYALSIKPKKDWLKQELEHLHILINISESALRSLLPHSLSSLITHGQRHLRRVYPRGTRIMSGNLDPLAAWRAGSHFAALNRQEFDKGMQISEAMFVGSQGWVPKPSRLRVTGGGREEGRVGFAVDIVGLSSLQHPEKKHKFKAHIRISIYHEAGDKEWKSKSVKFKSSSPDSGGGSDAMFNETCTWAFDTDELAFVRILVTDEDDDDLAVFCGRLSHIQQGFRFIRLLNMKGKDTHATLLHRTGTWPCPLSDMFTSVKHGHHQKTGTHPERTGVRTSPGENNEAKFEAANKGFSAAIEKTRGPVNKLFETCSELAQRSDAFRSVQYAMVDVVAAMRDCDRAQSKLDKVKEQSDNGGNVDKAAEAKQREAQKQFDEGHEKLRKAATSVEQALKTIQDSQIQNKTEKDKTIAFKDDIKFVVHNVKSLDSMTFSLFLVSRVCTCSDVMLQVRRWKHMKEVKKDFDYCEKKQPKKPENGTVEEADVVAAQKAVERVKEIHGKVLGLERAQKSSDGKQEMFQFMEEMTQNRNKWQARLQK</sequence>
<dbReference type="AlphaFoldDB" id="A0A9Q5I1P1"/>
<comment type="caution">
    <text evidence="4">The sequence shown here is derived from an EMBL/GenBank/DDBJ whole genome shotgun (WGS) entry which is preliminary data.</text>
</comment>
<gene>
    <name evidence="4" type="ORF">A7U60_g3230</name>
</gene>
<feature type="region of interest" description="Disordered" evidence="2">
    <location>
        <begin position="537"/>
        <end position="559"/>
    </location>
</feature>
<dbReference type="InterPro" id="IPR001711">
    <property type="entry name" value="PLipase_C_Pinositol-sp_Y"/>
</dbReference>
<comment type="catalytic activity">
    <reaction evidence="1">
        <text>a 1,2-diacyl-sn-glycero-3-phospho-(1D-myo-inositol-4,5-bisphosphate) + H2O = 1D-myo-inositol 1,4,5-trisphosphate + a 1,2-diacyl-sn-glycerol + H(+)</text>
        <dbReference type="Rhea" id="RHEA:33179"/>
        <dbReference type="ChEBI" id="CHEBI:15377"/>
        <dbReference type="ChEBI" id="CHEBI:15378"/>
        <dbReference type="ChEBI" id="CHEBI:17815"/>
        <dbReference type="ChEBI" id="CHEBI:58456"/>
        <dbReference type="ChEBI" id="CHEBI:203600"/>
        <dbReference type="EC" id="3.1.4.11"/>
    </reaction>
</comment>
<dbReference type="GO" id="GO:0004435">
    <property type="term" value="F:phosphatidylinositol-4,5-bisphosphate phospholipase C activity"/>
    <property type="evidence" value="ECO:0007669"/>
    <property type="project" value="UniProtKB-EC"/>
</dbReference>
<dbReference type="EC" id="3.1.4.11" evidence="1"/>
<evidence type="ECO:0000313" key="4">
    <source>
        <dbReference type="EMBL" id="OCB89632.1"/>
    </source>
</evidence>
<proteinExistence type="predicted"/>
<dbReference type="GO" id="GO:0048015">
    <property type="term" value="P:phosphatidylinositol-mediated signaling"/>
    <property type="evidence" value="ECO:0007669"/>
    <property type="project" value="TreeGrafter"/>
</dbReference>
<protein>
    <recommendedName>
        <fullName evidence="1">Phosphoinositide phospholipase C</fullName>
        <ecNumber evidence="1">3.1.4.11</ecNumber>
    </recommendedName>
</protein>
<feature type="domain" description="PI-PLC Y-box" evidence="3">
    <location>
        <begin position="273"/>
        <end position="387"/>
    </location>
</feature>
<feature type="region of interest" description="Disordered" evidence="2">
    <location>
        <begin position="235"/>
        <end position="267"/>
    </location>
</feature>
<keyword evidence="5" id="KW-1185">Reference proteome</keyword>
<dbReference type="InterPro" id="IPR000909">
    <property type="entry name" value="PLipase_C_PInositol-sp_X_dom"/>
</dbReference>
<dbReference type="PROSITE" id="PS50007">
    <property type="entry name" value="PIPLC_X_DOMAIN"/>
    <property type="match status" value="1"/>
</dbReference>
<dbReference type="EMBL" id="LNZH02000152">
    <property type="protein sequence ID" value="OCB89632.1"/>
    <property type="molecule type" value="Genomic_DNA"/>
</dbReference>